<reference evidence="2 3" key="1">
    <citation type="journal article" date="2024" name="Commun. Biol.">
        <title>Comparative genomic analysis of thermophilic fungi reveals convergent evolutionary adaptations and gene losses.</title>
        <authorList>
            <person name="Steindorff A.S."/>
            <person name="Aguilar-Pontes M.V."/>
            <person name="Robinson A.J."/>
            <person name="Andreopoulos B."/>
            <person name="LaButti K."/>
            <person name="Kuo A."/>
            <person name="Mondo S."/>
            <person name="Riley R."/>
            <person name="Otillar R."/>
            <person name="Haridas S."/>
            <person name="Lipzen A."/>
            <person name="Grimwood J."/>
            <person name="Schmutz J."/>
            <person name="Clum A."/>
            <person name="Reid I.D."/>
            <person name="Moisan M.C."/>
            <person name="Butler G."/>
            <person name="Nguyen T.T.M."/>
            <person name="Dewar K."/>
            <person name="Conant G."/>
            <person name="Drula E."/>
            <person name="Henrissat B."/>
            <person name="Hansel C."/>
            <person name="Singer S."/>
            <person name="Hutchinson M.I."/>
            <person name="de Vries R.P."/>
            <person name="Natvig D.O."/>
            <person name="Powell A.J."/>
            <person name="Tsang A."/>
            <person name="Grigoriev I.V."/>
        </authorList>
    </citation>
    <scope>NUCLEOTIDE SEQUENCE [LARGE SCALE GENOMIC DNA]</scope>
    <source>
        <strain evidence="2 3">ATCC 24622</strain>
    </source>
</reference>
<feature type="compositionally biased region" description="Polar residues" evidence="1">
    <location>
        <begin position="109"/>
        <end position="119"/>
    </location>
</feature>
<dbReference type="Proteomes" id="UP001586593">
    <property type="component" value="Unassembled WGS sequence"/>
</dbReference>
<accession>A0ABR3V309</accession>
<organism evidence="2 3">
    <name type="scientific">Phialemonium thermophilum</name>
    <dbReference type="NCBI Taxonomy" id="223376"/>
    <lineage>
        <taxon>Eukaryota</taxon>
        <taxon>Fungi</taxon>
        <taxon>Dikarya</taxon>
        <taxon>Ascomycota</taxon>
        <taxon>Pezizomycotina</taxon>
        <taxon>Sordariomycetes</taxon>
        <taxon>Sordariomycetidae</taxon>
        <taxon>Cephalothecales</taxon>
        <taxon>Cephalothecaceae</taxon>
        <taxon>Phialemonium</taxon>
    </lineage>
</organism>
<evidence type="ECO:0000256" key="1">
    <source>
        <dbReference type="SAM" id="MobiDB-lite"/>
    </source>
</evidence>
<protein>
    <submittedName>
        <fullName evidence="2">Uncharacterized protein</fullName>
    </submittedName>
</protein>
<name>A0ABR3V309_9PEZI</name>
<evidence type="ECO:0000313" key="3">
    <source>
        <dbReference type="Proteomes" id="UP001586593"/>
    </source>
</evidence>
<gene>
    <name evidence="2" type="ORF">VTK73DRAFT_5409</name>
</gene>
<comment type="caution">
    <text evidence="2">The sequence shown here is derived from an EMBL/GenBank/DDBJ whole genome shotgun (WGS) entry which is preliminary data.</text>
</comment>
<feature type="compositionally biased region" description="Basic and acidic residues" evidence="1">
    <location>
        <begin position="99"/>
        <end position="108"/>
    </location>
</feature>
<proteinExistence type="predicted"/>
<feature type="region of interest" description="Disordered" evidence="1">
    <location>
        <begin position="31"/>
        <end position="132"/>
    </location>
</feature>
<evidence type="ECO:0000313" key="2">
    <source>
        <dbReference type="EMBL" id="KAL1835786.1"/>
    </source>
</evidence>
<sequence>MADYVHRRQPQPVDVRVLHRPQAPGLLLPVLQGQPDVEGARVDGAGDPARVRADEEPVSGHAGAVQRVQAAVPERAAQDAGRRRRRRGQVTSPMGADPEIQKRKEQRLNKQTNKQTNNPRNRKNRRFGELDGSWIVDGATTGGANRMEVSQGCHAKPRLYNRDGSSEKTRGQAYSGAAREATQLSAALSSTQLACDFGQ</sequence>
<dbReference type="EMBL" id="JAZHXJ010003003">
    <property type="protein sequence ID" value="KAL1835786.1"/>
    <property type="molecule type" value="Genomic_DNA"/>
</dbReference>
<keyword evidence="3" id="KW-1185">Reference proteome</keyword>